<comment type="caution">
    <text evidence="2">The sequence shown here is derived from an EMBL/GenBank/DDBJ whole genome shotgun (WGS) entry which is preliminary data.</text>
</comment>
<gene>
    <name evidence="2" type="ORF">FGO68_gene3337</name>
</gene>
<dbReference type="EMBL" id="RRYP01012198">
    <property type="protein sequence ID" value="TNV77270.1"/>
    <property type="molecule type" value="Genomic_DNA"/>
</dbReference>
<protein>
    <submittedName>
        <fullName evidence="2">Uncharacterized protein</fullName>
    </submittedName>
</protein>
<evidence type="ECO:0000313" key="2">
    <source>
        <dbReference type="EMBL" id="TNV77270.1"/>
    </source>
</evidence>
<dbReference type="Proteomes" id="UP000785679">
    <property type="component" value="Unassembled WGS sequence"/>
</dbReference>
<dbReference type="AlphaFoldDB" id="A0A8J8T0E1"/>
<evidence type="ECO:0000256" key="1">
    <source>
        <dbReference type="SAM" id="MobiDB-lite"/>
    </source>
</evidence>
<sequence>MVLDPKDHKLLDELLHLQLAFKTQLSLSRTTLYQTKIDKKLSSFQSALYQAQASFERVTSSKDQLESLEYCQSSESAGEELSQTNRPETQGTRQSPWCKQRICSKVGAQADLEALGKKELEFLICQQAYDQLLREVEKEMEEDREFMKQIKVELFM</sequence>
<proteinExistence type="predicted"/>
<accession>A0A8J8T0E1</accession>
<evidence type="ECO:0000313" key="3">
    <source>
        <dbReference type="Proteomes" id="UP000785679"/>
    </source>
</evidence>
<feature type="region of interest" description="Disordered" evidence="1">
    <location>
        <begin position="73"/>
        <end position="96"/>
    </location>
</feature>
<reference evidence="2" key="1">
    <citation type="submission" date="2019-06" db="EMBL/GenBank/DDBJ databases">
        <authorList>
            <person name="Zheng W."/>
        </authorList>
    </citation>
    <scope>NUCLEOTIDE SEQUENCE</scope>
    <source>
        <strain evidence="2">QDHG01</strain>
    </source>
</reference>
<name>A0A8J8T0E1_HALGN</name>
<keyword evidence="3" id="KW-1185">Reference proteome</keyword>
<organism evidence="2 3">
    <name type="scientific">Halteria grandinella</name>
    <dbReference type="NCBI Taxonomy" id="5974"/>
    <lineage>
        <taxon>Eukaryota</taxon>
        <taxon>Sar</taxon>
        <taxon>Alveolata</taxon>
        <taxon>Ciliophora</taxon>
        <taxon>Intramacronucleata</taxon>
        <taxon>Spirotrichea</taxon>
        <taxon>Stichotrichia</taxon>
        <taxon>Sporadotrichida</taxon>
        <taxon>Halteriidae</taxon>
        <taxon>Halteria</taxon>
    </lineage>
</organism>